<keyword evidence="2" id="KW-1185">Reference proteome</keyword>
<dbReference type="KEGG" id="poz:I0K15_13725"/>
<gene>
    <name evidence="1" type="ORF">I0K15_13725</name>
</gene>
<protein>
    <recommendedName>
        <fullName evidence="3">Glycosyl transferase family 2</fullName>
    </recommendedName>
</protein>
<organism evidence="1 2">
    <name type="scientific">Pontivivens ytuae</name>
    <dbReference type="NCBI Taxonomy" id="2789856"/>
    <lineage>
        <taxon>Bacteria</taxon>
        <taxon>Pseudomonadati</taxon>
        <taxon>Pseudomonadota</taxon>
        <taxon>Alphaproteobacteria</taxon>
        <taxon>Rhodobacterales</taxon>
        <taxon>Paracoccaceae</taxon>
        <taxon>Pontivivens</taxon>
    </lineage>
</organism>
<accession>A0A7S9LPE1</accession>
<dbReference type="EMBL" id="CP064942">
    <property type="protein sequence ID" value="QPH52862.1"/>
    <property type="molecule type" value="Genomic_DNA"/>
</dbReference>
<evidence type="ECO:0000313" key="2">
    <source>
        <dbReference type="Proteomes" id="UP000594800"/>
    </source>
</evidence>
<dbReference type="AlphaFoldDB" id="A0A7S9LPE1"/>
<dbReference type="RefSeq" id="WP_196102073.1">
    <property type="nucleotide sequence ID" value="NZ_CP064942.1"/>
</dbReference>
<evidence type="ECO:0008006" key="3">
    <source>
        <dbReference type="Google" id="ProtNLM"/>
    </source>
</evidence>
<dbReference type="Proteomes" id="UP000594800">
    <property type="component" value="Chromosome"/>
</dbReference>
<proteinExistence type="predicted"/>
<evidence type="ECO:0000313" key="1">
    <source>
        <dbReference type="EMBL" id="QPH52862.1"/>
    </source>
</evidence>
<name>A0A7S9LPE1_9RHOB</name>
<sequence>MAPQVDRINLVLNEYNEVPDELAGVPNLNPIIPADNTRDTGKFMPDVEDADLVFLIDDDQIYPPDYVDYARRSVEKIDLNRFVAGFHGTIYKRRRLKTLFKPILRRRQVFFFKKALERTTRVSQLGTGHLIARPSMLPPFDYMKDAKRFVDIRFARWCHEKKIPMLCLARPEGYLNDIEFDETIYRDFTIKQHEHVVSEIMTFAHKGKDVGRAAPLLSQ</sequence>
<reference evidence="1 2" key="1">
    <citation type="submission" date="2020-11" db="EMBL/GenBank/DDBJ databases">
        <title>Description of Pontivivens ytuae sp. nov. isolated from deep sea sediment of Mariana Trench.</title>
        <authorList>
            <person name="Wang Z."/>
            <person name="Sun Q.-L."/>
            <person name="Xu X.-D."/>
            <person name="Tang Y.-Z."/>
            <person name="Zhang J."/>
        </authorList>
    </citation>
    <scope>NUCLEOTIDE SEQUENCE [LARGE SCALE GENOMIC DNA]</scope>
    <source>
        <strain evidence="1 2">MT2928</strain>
    </source>
</reference>